<proteinExistence type="predicted"/>
<dbReference type="EMBL" id="JARQZJ010000045">
    <property type="protein sequence ID" value="KAK9878023.1"/>
    <property type="molecule type" value="Genomic_DNA"/>
</dbReference>
<dbReference type="Pfam" id="PF04588">
    <property type="entry name" value="HIG_1_N"/>
    <property type="match status" value="1"/>
</dbReference>
<feature type="compositionally biased region" description="Acidic residues" evidence="5">
    <location>
        <begin position="100"/>
        <end position="117"/>
    </location>
</feature>
<dbReference type="PROSITE" id="PS51503">
    <property type="entry name" value="HIG1"/>
    <property type="match status" value="1"/>
</dbReference>
<comment type="caution">
    <text evidence="8">The sequence shown here is derived from an EMBL/GenBank/DDBJ whole genome shotgun (WGS) entry which is preliminary data.</text>
</comment>
<evidence type="ECO:0000256" key="2">
    <source>
        <dbReference type="ARBA" id="ARBA00022692"/>
    </source>
</evidence>
<evidence type="ECO:0000256" key="3">
    <source>
        <dbReference type="ARBA" id="ARBA00022989"/>
    </source>
</evidence>
<protein>
    <recommendedName>
        <fullName evidence="7">HIG1 domain-containing protein</fullName>
    </recommendedName>
</protein>
<evidence type="ECO:0000313" key="8">
    <source>
        <dbReference type="EMBL" id="KAK9878023.1"/>
    </source>
</evidence>
<feature type="transmembrane region" description="Helical" evidence="6">
    <location>
        <begin position="43"/>
        <end position="62"/>
    </location>
</feature>
<dbReference type="GO" id="GO:0031966">
    <property type="term" value="C:mitochondrial membrane"/>
    <property type="evidence" value="ECO:0007669"/>
    <property type="project" value="UniProtKB-SubCell"/>
</dbReference>
<keyword evidence="2 6" id="KW-0812">Transmembrane</keyword>
<dbReference type="GO" id="GO:0097250">
    <property type="term" value="P:mitochondrial respirasome assembly"/>
    <property type="evidence" value="ECO:0007669"/>
    <property type="project" value="TreeGrafter"/>
</dbReference>
<dbReference type="InterPro" id="IPR050355">
    <property type="entry name" value="RCF1"/>
</dbReference>
<dbReference type="PANTHER" id="PTHR12297">
    <property type="entry name" value="HYPOXIA-INDUCBILE GENE 1 HIG1 -RELATED"/>
    <property type="match status" value="1"/>
</dbReference>
<sequence length="117" mass="13405">MPEKQEDVNLSQFDWVQLRKDMGIKVVETQSEKFIRKLKENQLVPIGCIVTSCCLGFGLYTFKTGDRRMSQLMMRSRVAAQGFTVFALVMEPRDDKGVQDVEEVETNFEDESSGDED</sequence>
<evidence type="ECO:0000259" key="7">
    <source>
        <dbReference type="PROSITE" id="PS51503"/>
    </source>
</evidence>
<comment type="subcellular location">
    <subcellularLocation>
        <location evidence="1">Mitochondrion membrane</location>
    </subcellularLocation>
</comment>
<gene>
    <name evidence="8" type="ORF">WA026_020652</name>
</gene>
<name>A0AAW1UAC6_9CUCU</name>
<dbReference type="Gene3D" id="6.10.140.1320">
    <property type="match status" value="1"/>
</dbReference>
<organism evidence="8 9">
    <name type="scientific">Henosepilachna vigintioctopunctata</name>
    <dbReference type="NCBI Taxonomy" id="420089"/>
    <lineage>
        <taxon>Eukaryota</taxon>
        <taxon>Metazoa</taxon>
        <taxon>Ecdysozoa</taxon>
        <taxon>Arthropoda</taxon>
        <taxon>Hexapoda</taxon>
        <taxon>Insecta</taxon>
        <taxon>Pterygota</taxon>
        <taxon>Neoptera</taxon>
        <taxon>Endopterygota</taxon>
        <taxon>Coleoptera</taxon>
        <taxon>Polyphaga</taxon>
        <taxon>Cucujiformia</taxon>
        <taxon>Coccinelloidea</taxon>
        <taxon>Coccinellidae</taxon>
        <taxon>Epilachninae</taxon>
        <taxon>Epilachnini</taxon>
        <taxon>Henosepilachna</taxon>
    </lineage>
</organism>
<evidence type="ECO:0000256" key="1">
    <source>
        <dbReference type="ARBA" id="ARBA00004325"/>
    </source>
</evidence>
<dbReference type="InterPro" id="IPR007667">
    <property type="entry name" value="Hypoxia_induced_domain"/>
</dbReference>
<feature type="region of interest" description="Disordered" evidence="5">
    <location>
        <begin position="96"/>
        <end position="117"/>
    </location>
</feature>
<accession>A0AAW1UAC6</accession>
<feature type="domain" description="HIG1" evidence="7">
    <location>
        <begin position="15"/>
        <end position="106"/>
    </location>
</feature>
<keyword evidence="4 6" id="KW-0472">Membrane</keyword>
<evidence type="ECO:0000256" key="5">
    <source>
        <dbReference type="SAM" id="MobiDB-lite"/>
    </source>
</evidence>
<evidence type="ECO:0000256" key="4">
    <source>
        <dbReference type="ARBA" id="ARBA00023136"/>
    </source>
</evidence>
<dbReference type="PANTHER" id="PTHR12297:SF18">
    <property type="entry name" value="HIG1 DOMAIN FAMILY MEMBER 2A"/>
    <property type="match status" value="1"/>
</dbReference>
<evidence type="ECO:0000313" key="9">
    <source>
        <dbReference type="Proteomes" id="UP001431783"/>
    </source>
</evidence>
<evidence type="ECO:0000256" key="6">
    <source>
        <dbReference type="SAM" id="Phobius"/>
    </source>
</evidence>
<keyword evidence="3 6" id="KW-1133">Transmembrane helix</keyword>
<dbReference type="Proteomes" id="UP001431783">
    <property type="component" value="Unassembled WGS sequence"/>
</dbReference>
<reference evidence="8 9" key="1">
    <citation type="submission" date="2023-03" db="EMBL/GenBank/DDBJ databases">
        <title>Genome insight into feeding habits of ladybird beetles.</title>
        <authorList>
            <person name="Li H.-S."/>
            <person name="Huang Y.-H."/>
            <person name="Pang H."/>
        </authorList>
    </citation>
    <scope>NUCLEOTIDE SEQUENCE [LARGE SCALE GENOMIC DNA]</scope>
    <source>
        <strain evidence="8">SYSU_2023b</strain>
        <tissue evidence="8">Whole body</tissue>
    </source>
</reference>
<dbReference type="AlphaFoldDB" id="A0AAW1UAC6"/>
<keyword evidence="9" id="KW-1185">Reference proteome</keyword>